<dbReference type="PANTHER" id="PTHR34293">
    <property type="entry name" value="HTH-TYPE TRANSCRIPTIONAL REGULATOR TRMBL2"/>
    <property type="match status" value="1"/>
</dbReference>
<organism evidence="2 3">
    <name type="scientific">Candidatus Portnoybacteria bacterium RIFCSPLOWO2_02_FULL_39_11</name>
    <dbReference type="NCBI Taxonomy" id="1802001"/>
    <lineage>
        <taxon>Bacteria</taxon>
        <taxon>Candidatus Portnoyibacteriota</taxon>
    </lineage>
</organism>
<comment type="caution">
    <text evidence="2">The sequence shown here is derived from an EMBL/GenBank/DDBJ whole genome shotgun (WGS) entry which is preliminary data.</text>
</comment>
<dbReference type="InterPro" id="IPR036388">
    <property type="entry name" value="WH-like_DNA-bd_sf"/>
</dbReference>
<reference evidence="2 3" key="1">
    <citation type="journal article" date="2016" name="Nat. Commun.">
        <title>Thousands of microbial genomes shed light on interconnected biogeochemical processes in an aquifer system.</title>
        <authorList>
            <person name="Anantharaman K."/>
            <person name="Brown C.T."/>
            <person name="Hug L.A."/>
            <person name="Sharon I."/>
            <person name="Castelle C.J."/>
            <person name="Probst A.J."/>
            <person name="Thomas B.C."/>
            <person name="Singh A."/>
            <person name="Wilkins M.J."/>
            <person name="Karaoz U."/>
            <person name="Brodie E.L."/>
            <person name="Williams K.H."/>
            <person name="Hubbard S.S."/>
            <person name="Banfield J.F."/>
        </authorList>
    </citation>
    <scope>NUCLEOTIDE SEQUENCE [LARGE SCALE GENOMIC DNA]</scope>
</reference>
<feature type="domain" description="Transcription regulator TrmB N-terminal" evidence="1">
    <location>
        <begin position="9"/>
        <end position="72"/>
    </location>
</feature>
<evidence type="ECO:0000259" key="1">
    <source>
        <dbReference type="Pfam" id="PF01978"/>
    </source>
</evidence>
<dbReference type="Gene3D" id="1.10.10.10">
    <property type="entry name" value="Winged helix-like DNA-binding domain superfamily/Winged helix DNA-binding domain"/>
    <property type="match status" value="1"/>
</dbReference>
<evidence type="ECO:0000313" key="2">
    <source>
        <dbReference type="EMBL" id="OGZ41158.1"/>
    </source>
</evidence>
<protein>
    <recommendedName>
        <fullName evidence="1">Transcription regulator TrmB N-terminal domain-containing protein</fullName>
    </recommendedName>
</protein>
<evidence type="ECO:0000313" key="3">
    <source>
        <dbReference type="Proteomes" id="UP000177126"/>
    </source>
</evidence>
<dbReference type="PANTHER" id="PTHR34293:SF1">
    <property type="entry name" value="HTH-TYPE TRANSCRIPTIONAL REGULATOR TRMBL2"/>
    <property type="match status" value="1"/>
</dbReference>
<dbReference type="AlphaFoldDB" id="A0A1G2FU64"/>
<sequence>MENMIHLELRKLGLKEKEVSVYLAALELGFTSVQNIAKHANLSRPTVYEIIKELIKKSLMREVKRKGAVRGERSYFAAESPDSLLGLLRTQKREVEEREREFVRIISSLRAKYNLAEQAEIKTFPKDETKFLLDDFVQSRTEEIYFIGQNADAFKNWRVKLPEIKKRLGALNLKEIKKSIPGALIIYDKLIYLPVADKSALLIENKFFIDLVKSLF</sequence>
<dbReference type="InterPro" id="IPR002831">
    <property type="entry name" value="Tscrpt_reg_TrmB_N"/>
</dbReference>
<proteinExistence type="predicted"/>
<dbReference type="EMBL" id="MHNF01000018">
    <property type="protein sequence ID" value="OGZ41158.1"/>
    <property type="molecule type" value="Genomic_DNA"/>
</dbReference>
<dbReference type="SUPFAM" id="SSF46785">
    <property type="entry name" value="Winged helix' DNA-binding domain"/>
    <property type="match status" value="1"/>
</dbReference>
<accession>A0A1G2FU64</accession>
<dbReference type="Proteomes" id="UP000177126">
    <property type="component" value="Unassembled WGS sequence"/>
</dbReference>
<name>A0A1G2FU64_9BACT</name>
<gene>
    <name evidence="2" type="ORF">A3B04_00020</name>
</gene>
<dbReference type="InterPro" id="IPR051797">
    <property type="entry name" value="TrmB-like"/>
</dbReference>
<dbReference type="InterPro" id="IPR036390">
    <property type="entry name" value="WH_DNA-bd_sf"/>
</dbReference>
<dbReference type="Pfam" id="PF01978">
    <property type="entry name" value="TrmB"/>
    <property type="match status" value="1"/>
</dbReference>